<dbReference type="InterPro" id="IPR036881">
    <property type="entry name" value="Glyco_hydro_3_C_sf"/>
</dbReference>
<keyword evidence="6" id="KW-0136">Cellulose degradation</keyword>
<keyword evidence="9" id="KW-0624">Polysaccharide degradation</keyword>
<dbReference type="Gene3D" id="3.40.50.1700">
    <property type="entry name" value="Glycoside hydrolase family 3 C-terminal domain"/>
    <property type="match status" value="1"/>
</dbReference>
<feature type="domain" description="Fibronectin type III-like" evidence="11">
    <location>
        <begin position="874"/>
        <end position="943"/>
    </location>
</feature>
<feature type="compositionally biased region" description="Low complexity" evidence="10">
    <location>
        <begin position="772"/>
        <end position="784"/>
    </location>
</feature>
<evidence type="ECO:0000256" key="2">
    <source>
        <dbReference type="ARBA" id="ARBA00004987"/>
    </source>
</evidence>
<sequence length="954" mass="101241">MAHDAPRACNTILRVRCFFGEARPTHLGSTDSPPCASPSPTRGRIEISKGSRVSGQRFLPFSLHPPSLSFATMVRSSSFLKHVALAILLAAGVQADLTTGIPDSAPPGYEEWISPIIVPAANVTGQGDWGPYVQRARALVAILTIEEKVNVTTGADVGERCVGNTGTVERIGWKGLCLEDSPLGVRFADFASAFPAGINVAMTWDVDLIKARGVAMGQEHKGKGVNVALGPMTNMGRQAAAGRQWEGFGSDPFLSGVAVTNTIDGMQSAGVIATVKHFIGNEQEHFRGGSEGFPIYSSNIDDKTMHEVYLWPFSEAIKADVGAVMCSYNLINQTQACQNSKVINGFLKQELGFQGFIMSDWAAMINGVQPALAGLDMNMPGFVQYGDSNQANPAVATNSWWGAELITMIQNGSVPESRLDDMVTRIFATYYKLGQENNYPPVSFSQLTENTYLNGQLVNEHINVQDDHYKTIRQIGAQSAVLLKNTGSLPLSVKKLKRVGVFGSDAAPRPAGPNSCQDGTSDKGCDEGTLAMGWGSGTANFPYLVDPFAAISQHIYSIDPTVVIEGVLLDYAFAANAPVASNADTCLVFVNADSGEGYLNISGNAGDRNNITLWHGGEALIENVASQCENTIVVQHAVGAVTVESWIDHPNVTAYIQAGLPGQESGNSLVDVLFSDSPQAYNPSGRLVYTVAKQASDYPAQILYTTNVPAGYNPQITYEEGVNIDYRWFDAHNIEPRFEFGFGLSYTTFSYSNLHISTGSHWRREADHHTTTAHTTSSATSKAASSTVASSSAKASSSVATNATTSAASSISASASASVSGSASVNASTTATAPTSANTTTPVINPIGGPSALYEQAASVSFTIKNTGHLSGNEIAQLYVSFPSQYAEPPRVLRGFSKVEIGAGRSTSVTIPLRVKDLSVWDVVTQQWVLAQGAIGISVGSSSRNLPLSGTLHL</sequence>
<dbReference type="Pfam" id="PF01915">
    <property type="entry name" value="Glyco_hydro_3_C"/>
    <property type="match status" value="1"/>
</dbReference>
<dbReference type="Pfam" id="PF14310">
    <property type="entry name" value="Fn3-like"/>
    <property type="match status" value="1"/>
</dbReference>
<evidence type="ECO:0000256" key="6">
    <source>
        <dbReference type="ARBA" id="ARBA00023001"/>
    </source>
</evidence>
<feature type="region of interest" description="Disordered" evidence="10">
    <location>
        <begin position="765"/>
        <end position="784"/>
    </location>
</feature>
<name>A0ABQ0LEP8_MYCCL</name>
<dbReference type="EC" id="3.2.1.21" evidence="4"/>
<dbReference type="PANTHER" id="PTHR42715">
    <property type="entry name" value="BETA-GLUCOSIDASE"/>
    <property type="match status" value="1"/>
</dbReference>
<dbReference type="InterPro" id="IPR002772">
    <property type="entry name" value="Glyco_hydro_3_C"/>
</dbReference>
<dbReference type="InterPro" id="IPR036962">
    <property type="entry name" value="Glyco_hydro_3_N_sf"/>
</dbReference>
<dbReference type="EMBL" id="DF845674">
    <property type="protein sequence ID" value="GAT49583.1"/>
    <property type="molecule type" value="Genomic_DNA"/>
</dbReference>
<evidence type="ECO:0000256" key="9">
    <source>
        <dbReference type="ARBA" id="ARBA00023326"/>
    </source>
</evidence>
<protein>
    <recommendedName>
        <fullName evidence="4">beta-glucosidase</fullName>
        <ecNumber evidence="4">3.2.1.21</ecNumber>
    </recommendedName>
</protein>
<keyword evidence="13" id="KW-1185">Reference proteome</keyword>
<dbReference type="Gene3D" id="2.60.40.10">
    <property type="entry name" value="Immunoglobulins"/>
    <property type="match status" value="1"/>
</dbReference>
<dbReference type="SUPFAM" id="SSF51445">
    <property type="entry name" value="(Trans)glycosidases"/>
    <property type="match status" value="1"/>
</dbReference>
<comment type="similarity">
    <text evidence="3">Belongs to the glycosyl hydrolase 3 family.</text>
</comment>
<evidence type="ECO:0000313" key="12">
    <source>
        <dbReference type="EMBL" id="GAT49583.1"/>
    </source>
</evidence>
<evidence type="ECO:0000256" key="4">
    <source>
        <dbReference type="ARBA" id="ARBA00012744"/>
    </source>
</evidence>
<dbReference type="PRINTS" id="PR00133">
    <property type="entry name" value="GLHYDRLASE3"/>
</dbReference>
<comment type="catalytic activity">
    <reaction evidence="1">
        <text>Hydrolysis of terminal, non-reducing beta-D-glucosyl residues with release of beta-D-glucose.</text>
        <dbReference type="EC" id="3.2.1.21"/>
    </reaction>
</comment>
<reference evidence="12" key="1">
    <citation type="submission" date="2014-09" db="EMBL/GenBank/DDBJ databases">
        <title>Genome sequence of the luminous mushroom Mycena chlorophos for searching fungal bioluminescence genes.</title>
        <authorList>
            <person name="Tanaka Y."/>
            <person name="Kasuga D."/>
            <person name="Oba Y."/>
            <person name="Hase S."/>
            <person name="Sato K."/>
            <person name="Oba Y."/>
            <person name="Sakakibara Y."/>
        </authorList>
    </citation>
    <scope>NUCLEOTIDE SEQUENCE</scope>
</reference>
<dbReference type="PANTHER" id="PTHR42715:SF2">
    <property type="entry name" value="BETA-GLUCOSIDASE F-RELATED"/>
    <property type="match status" value="1"/>
</dbReference>
<evidence type="ECO:0000256" key="10">
    <source>
        <dbReference type="SAM" id="MobiDB-lite"/>
    </source>
</evidence>
<evidence type="ECO:0000256" key="7">
    <source>
        <dbReference type="ARBA" id="ARBA00023277"/>
    </source>
</evidence>
<gene>
    <name evidence="12" type="ORF">MCHLO_06888</name>
</gene>
<accession>A0ABQ0LEP8</accession>
<evidence type="ECO:0000256" key="3">
    <source>
        <dbReference type="ARBA" id="ARBA00005336"/>
    </source>
</evidence>
<organism evidence="12 13">
    <name type="scientific">Mycena chlorophos</name>
    <name type="common">Agaric fungus</name>
    <name type="synonym">Agaricus chlorophos</name>
    <dbReference type="NCBI Taxonomy" id="658473"/>
    <lineage>
        <taxon>Eukaryota</taxon>
        <taxon>Fungi</taxon>
        <taxon>Dikarya</taxon>
        <taxon>Basidiomycota</taxon>
        <taxon>Agaricomycotina</taxon>
        <taxon>Agaricomycetes</taxon>
        <taxon>Agaricomycetidae</taxon>
        <taxon>Agaricales</taxon>
        <taxon>Marasmiineae</taxon>
        <taxon>Mycenaceae</taxon>
        <taxon>Mycena</taxon>
    </lineage>
</organism>
<keyword evidence="5" id="KW-0378">Hydrolase</keyword>
<dbReference type="Pfam" id="PF00933">
    <property type="entry name" value="Glyco_hydro_3"/>
    <property type="match status" value="1"/>
</dbReference>
<comment type="pathway">
    <text evidence="2">Glycan metabolism; cellulose degradation.</text>
</comment>
<proteinExistence type="inferred from homology"/>
<keyword evidence="8" id="KW-0326">Glycosidase</keyword>
<evidence type="ECO:0000256" key="5">
    <source>
        <dbReference type="ARBA" id="ARBA00022801"/>
    </source>
</evidence>
<keyword evidence="7" id="KW-0119">Carbohydrate metabolism</keyword>
<evidence type="ECO:0000256" key="8">
    <source>
        <dbReference type="ARBA" id="ARBA00023295"/>
    </source>
</evidence>
<dbReference type="InterPro" id="IPR026891">
    <property type="entry name" value="Fn3-like"/>
</dbReference>
<dbReference type="Proteomes" id="UP000815677">
    <property type="component" value="Unassembled WGS sequence"/>
</dbReference>
<dbReference type="InterPro" id="IPR001764">
    <property type="entry name" value="Glyco_hydro_3_N"/>
</dbReference>
<dbReference type="SMART" id="SM01217">
    <property type="entry name" value="Fn3_like"/>
    <property type="match status" value="1"/>
</dbReference>
<evidence type="ECO:0000256" key="1">
    <source>
        <dbReference type="ARBA" id="ARBA00000448"/>
    </source>
</evidence>
<dbReference type="InterPro" id="IPR013783">
    <property type="entry name" value="Ig-like_fold"/>
</dbReference>
<dbReference type="InterPro" id="IPR050288">
    <property type="entry name" value="Cellulose_deg_GH3"/>
</dbReference>
<evidence type="ECO:0000259" key="11">
    <source>
        <dbReference type="SMART" id="SM01217"/>
    </source>
</evidence>
<evidence type="ECO:0000313" key="13">
    <source>
        <dbReference type="Proteomes" id="UP000815677"/>
    </source>
</evidence>
<dbReference type="Gene3D" id="3.20.20.300">
    <property type="entry name" value="Glycoside hydrolase, family 3, N-terminal domain"/>
    <property type="match status" value="1"/>
</dbReference>
<dbReference type="InterPro" id="IPR017853">
    <property type="entry name" value="GH"/>
</dbReference>
<dbReference type="SUPFAM" id="SSF52279">
    <property type="entry name" value="Beta-D-glucan exohydrolase, C-terminal domain"/>
    <property type="match status" value="1"/>
</dbReference>